<keyword evidence="8 15" id="KW-0489">Methyltransferase</keyword>
<dbReference type="GO" id="GO:0005829">
    <property type="term" value="C:cytosol"/>
    <property type="evidence" value="ECO:0007669"/>
    <property type="project" value="TreeGrafter"/>
</dbReference>
<organism evidence="19 20">
    <name type="scientific">Candidatus Jorgensenbacteria bacterium GW2011_GWB1_50_10</name>
    <dbReference type="NCBI Taxonomy" id="1618665"/>
    <lineage>
        <taxon>Bacteria</taxon>
        <taxon>Candidatus Joergenseniibacteriota</taxon>
    </lineage>
</organism>
<keyword evidence="10 15" id="KW-0949">S-adenosyl-L-methionine</keyword>
<keyword evidence="11 15" id="KW-0819">tRNA processing</keyword>
<protein>
    <recommendedName>
        <fullName evidence="6 15">tRNA (guanine-N(1)-)-methyltransferase</fullName>
        <ecNumber evidence="5 15">2.1.1.228</ecNumber>
    </recommendedName>
    <alternativeName>
        <fullName evidence="12 15">M1G-methyltransferase</fullName>
    </alternativeName>
    <alternativeName>
        <fullName evidence="13 15">tRNA [GM37] methyltransferase</fullName>
    </alternativeName>
</protein>
<evidence type="ECO:0000256" key="11">
    <source>
        <dbReference type="ARBA" id="ARBA00022694"/>
    </source>
</evidence>
<evidence type="ECO:0000256" key="15">
    <source>
        <dbReference type="HAMAP-Rule" id="MF_00605"/>
    </source>
</evidence>
<evidence type="ECO:0000256" key="9">
    <source>
        <dbReference type="ARBA" id="ARBA00022679"/>
    </source>
</evidence>
<feature type="domain" description="tRNA methyltransferase TRMD/TRM10-type" evidence="18">
    <location>
        <begin position="3"/>
        <end position="225"/>
    </location>
</feature>
<comment type="catalytic activity">
    <reaction evidence="14 15 17">
        <text>guanosine(37) in tRNA + S-adenosyl-L-methionine = N(1)-methylguanosine(37) in tRNA + S-adenosyl-L-homocysteine + H(+)</text>
        <dbReference type="Rhea" id="RHEA:36899"/>
        <dbReference type="Rhea" id="RHEA-COMP:10145"/>
        <dbReference type="Rhea" id="RHEA-COMP:10147"/>
        <dbReference type="ChEBI" id="CHEBI:15378"/>
        <dbReference type="ChEBI" id="CHEBI:57856"/>
        <dbReference type="ChEBI" id="CHEBI:59789"/>
        <dbReference type="ChEBI" id="CHEBI:73542"/>
        <dbReference type="ChEBI" id="CHEBI:74269"/>
        <dbReference type="EC" id="2.1.1.228"/>
    </reaction>
</comment>
<evidence type="ECO:0000256" key="10">
    <source>
        <dbReference type="ARBA" id="ARBA00022691"/>
    </source>
</evidence>
<keyword evidence="7 15" id="KW-0963">Cytoplasm</keyword>
<dbReference type="AlphaFoldDB" id="A0A0G1W8B6"/>
<evidence type="ECO:0000256" key="8">
    <source>
        <dbReference type="ARBA" id="ARBA00022603"/>
    </source>
</evidence>
<evidence type="ECO:0000256" key="2">
    <source>
        <dbReference type="ARBA" id="ARBA00004496"/>
    </source>
</evidence>
<dbReference type="GO" id="GO:0002939">
    <property type="term" value="P:tRNA N1-guanine methylation"/>
    <property type="evidence" value="ECO:0007669"/>
    <property type="project" value="TreeGrafter"/>
</dbReference>
<evidence type="ECO:0000313" key="20">
    <source>
        <dbReference type="Proteomes" id="UP000034224"/>
    </source>
</evidence>
<dbReference type="InterPro" id="IPR016009">
    <property type="entry name" value="tRNA_MeTrfase_TRMD/TRM10"/>
</dbReference>
<evidence type="ECO:0000256" key="5">
    <source>
        <dbReference type="ARBA" id="ARBA00012807"/>
    </source>
</evidence>
<keyword evidence="9 15" id="KW-0808">Transferase</keyword>
<evidence type="ECO:0000313" key="19">
    <source>
        <dbReference type="EMBL" id="KKW15036.1"/>
    </source>
</evidence>
<comment type="caution">
    <text evidence="15">Lacks conserved residue(s) required for the propagation of feature annotation.</text>
</comment>
<comment type="caution">
    <text evidence="19">The sequence shown here is derived from an EMBL/GenBank/DDBJ whole genome shotgun (WGS) entry which is preliminary data.</text>
</comment>
<evidence type="ECO:0000256" key="12">
    <source>
        <dbReference type="ARBA" id="ARBA00029736"/>
    </source>
</evidence>
<comment type="function">
    <text evidence="1 15 17">Specifically methylates guanosine-37 in various tRNAs.</text>
</comment>
<dbReference type="InterPro" id="IPR023148">
    <property type="entry name" value="tRNA_m1G_MeTrfase_C_sf"/>
</dbReference>
<evidence type="ECO:0000256" key="14">
    <source>
        <dbReference type="ARBA" id="ARBA00047783"/>
    </source>
</evidence>
<dbReference type="InterPro" id="IPR029028">
    <property type="entry name" value="Alpha/beta_knot_MTases"/>
</dbReference>
<dbReference type="NCBIfam" id="NF000648">
    <property type="entry name" value="PRK00026.1"/>
    <property type="match status" value="1"/>
</dbReference>
<dbReference type="Pfam" id="PF01746">
    <property type="entry name" value="tRNA_m1G_MT"/>
    <property type="match status" value="1"/>
</dbReference>
<dbReference type="InterPro" id="IPR029026">
    <property type="entry name" value="tRNA_m1G_MTases_N"/>
</dbReference>
<dbReference type="Proteomes" id="UP000034224">
    <property type="component" value="Unassembled WGS sequence"/>
</dbReference>
<evidence type="ECO:0000259" key="18">
    <source>
        <dbReference type="Pfam" id="PF01746"/>
    </source>
</evidence>
<dbReference type="STRING" id="1618665.UY55_C0002G0092"/>
<dbReference type="HAMAP" id="MF_00605">
    <property type="entry name" value="TrmD"/>
    <property type="match status" value="1"/>
</dbReference>
<dbReference type="NCBIfam" id="TIGR00088">
    <property type="entry name" value="trmD"/>
    <property type="match status" value="1"/>
</dbReference>
<evidence type="ECO:0000256" key="6">
    <source>
        <dbReference type="ARBA" id="ARBA00014679"/>
    </source>
</evidence>
<evidence type="ECO:0000256" key="16">
    <source>
        <dbReference type="PIRSR" id="PIRSR000386-1"/>
    </source>
</evidence>
<name>A0A0G1W8B6_9BACT</name>
<dbReference type="PANTHER" id="PTHR46417:SF1">
    <property type="entry name" value="TRNA (GUANINE-N(1)-)-METHYLTRANSFERASE"/>
    <property type="match status" value="1"/>
</dbReference>
<dbReference type="GO" id="GO:0052906">
    <property type="term" value="F:tRNA (guanine(37)-N1)-methyltransferase activity"/>
    <property type="evidence" value="ECO:0007669"/>
    <property type="project" value="UniProtKB-UniRule"/>
</dbReference>
<accession>A0A0G1W8B6</accession>
<gene>
    <name evidence="15" type="primary">trmD</name>
    <name evidence="19" type="ORF">UY55_C0002G0092</name>
</gene>
<evidence type="ECO:0000256" key="13">
    <source>
        <dbReference type="ARBA" id="ARBA00033392"/>
    </source>
</evidence>
<feature type="binding site" evidence="15 16">
    <location>
        <position position="116"/>
    </location>
    <ligand>
        <name>S-adenosyl-L-methionine</name>
        <dbReference type="ChEBI" id="CHEBI:59789"/>
    </ligand>
</feature>
<comment type="subunit">
    <text evidence="4 15 17">Homodimer.</text>
</comment>
<dbReference type="EMBL" id="LCQK01000002">
    <property type="protein sequence ID" value="KKW15036.1"/>
    <property type="molecule type" value="Genomic_DNA"/>
</dbReference>
<dbReference type="CDD" id="cd18080">
    <property type="entry name" value="TrmD-like"/>
    <property type="match status" value="1"/>
</dbReference>
<proteinExistence type="inferred from homology"/>
<evidence type="ECO:0000256" key="17">
    <source>
        <dbReference type="RuleBase" id="RU003464"/>
    </source>
</evidence>
<reference evidence="19 20" key="1">
    <citation type="journal article" date="2015" name="Nature">
        <title>rRNA introns, odd ribosomes, and small enigmatic genomes across a large radiation of phyla.</title>
        <authorList>
            <person name="Brown C.T."/>
            <person name="Hug L.A."/>
            <person name="Thomas B.C."/>
            <person name="Sharon I."/>
            <person name="Castelle C.J."/>
            <person name="Singh A."/>
            <person name="Wilkins M.J."/>
            <person name="Williams K.H."/>
            <person name="Banfield J.F."/>
        </authorList>
    </citation>
    <scope>NUCLEOTIDE SEQUENCE [LARGE SCALE GENOMIC DNA]</scope>
</reference>
<dbReference type="SUPFAM" id="SSF75217">
    <property type="entry name" value="alpha/beta knot"/>
    <property type="match status" value="1"/>
</dbReference>
<dbReference type="InterPro" id="IPR002649">
    <property type="entry name" value="tRNA_m1G_MeTrfase_TrmD"/>
</dbReference>
<comment type="similarity">
    <text evidence="3 15 17">Belongs to the RNA methyltransferase TrmD family.</text>
</comment>
<dbReference type="EC" id="2.1.1.228" evidence="5 15"/>
<dbReference type="Gene3D" id="3.40.1280.10">
    <property type="match status" value="1"/>
</dbReference>
<dbReference type="PIRSF" id="PIRSF000386">
    <property type="entry name" value="tRNA_mtase"/>
    <property type="match status" value="1"/>
</dbReference>
<evidence type="ECO:0000256" key="4">
    <source>
        <dbReference type="ARBA" id="ARBA00011738"/>
    </source>
</evidence>
<dbReference type="PANTHER" id="PTHR46417">
    <property type="entry name" value="TRNA (GUANINE-N(1)-)-METHYLTRANSFERASE"/>
    <property type="match status" value="1"/>
</dbReference>
<evidence type="ECO:0000256" key="1">
    <source>
        <dbReference type="ARBA" id="ARBA00002634"/>
    </source>
</evidence>
<evidence type="ECO:0000256" key="7">
    <source>
        <dbReference type="ARBA" id="ARBA00022490"/>
    </source>
</evidence>
<comment type="subcellular location">
    <subcellularLocation>
        <location evidence="2 15 17">Cytoplasm</location>
    </subcellularLocation>
</comment>
<dbReference type="PATRIC" id="fig|1618665.3.peg.373"/>
<sequence length="226" mass="26003">MLTFDVITIFPEAFDSYIKASILGRAVKKRLVKINLVDLRRFTKDRHKTVDDRPYGGGAGMVMKAEPILKAVEEIKKKAKNEKQKIILLSAKGKQFSQKMAYALAKKYNNIIFISGRYEGIDERVKLILKADEVSVGPYVLTDGDVATMAMISAVARLIPGVIKLESLREESHWNLRVKEEERGKLEYPHYTRPEVLEYKKKKYRVPPVLLSGDHKKIAEWRKERQ</sequence>
<evidence type="ECO:0000256" key="3">
    <source>
        <dbReference type="ARBA" id="ARBA00007630"/>
    </source>
</evidence>
<dbReference type="FunFam" id="3.40.1280.10:FF:000001">
    <property type="entry name" value="tRNA (guanine-N(1)-)-methyltransferase"/>
    <property type="match status" value="1"/>
</dbReference>
<dbReference type="Gene3D" id="1.10.1270.20">
    <property type="entry name" value="tRNA(m1g37)methyltransferase, domain 2"/>
    <property type="match status" value="1"/>
</dbReference>